<evidence type="ECO:0000313" key="2">
    <source>
        <dbReference type="Proteomes" id="UP000669179"/>
    </source>
</evidence>
<proteinExistence type="predicted"/>
<dbReference type="RefSeq" id="WP_208259082.1">
    <property type="nucleotide sequence ID" value="NZ_JAGEOJ010000012.1"/>
</dbReference>
<dbReference type="EMBL" id="JAGEOJ010000012">
    <property type="protein sequence ID" value="MBO2451194.1"/>
    <property type="molecule type" value="Genomic_DNA"/>
</dbReference>
<comment type="caution">
    <text evidence="1">The sequence shown here is derived from an EMBL/GenBank/DDBJ whole genome shotgun (WGS) entry which is preliminary data.</text>
</comment>
<dbReference type="Proteomes" id="UP000669179">
    <property type="component" value="Unassembled WGS sequence"/>
</dbReference>
<reference evidence="1" key="1">
    <citation type="submission" date="2021-03" db="EMBL/GenBank/DDBJ databases">
        <authorList>
            <person name="Kanchanasin P."/>
            <person name="Saeng-In P."/>
            <person name="Phongsopitanun W."/>
            <person name="Yuki M."/>
            <person name="Kudo T."/>
            <person name="Ohkuma M."/>
            <person name="Tanasupawat S."/>
        </authorList>
    </citation>
    <scope>NUCLEOTIDE SEQUENCE</scope>
    <source>
        <strain evidence="1">GKU 128</strain>
    </source>
</reference>
<protein>
    <submittedName>
        <fullName evidence="1">Uncharacterized protein</fullName>
    </submittedName>
</protein>
<sequence>MTGDDDLITLADRLLRGEVQVAQGSSARTTVFLLRLALERELDAYWDRIGLPVLSRNPMRAQLLCLTEYADLATATSARSLWGQLSQACHYHSYELSPASHELRRWHTELNHLVARLRRRQGPDRG</sequence>
<accession>A0A939T6S4</accession>
<name>A0A939T6S4_9ACTN</name>
<organism evidence="1 2">
    <name type="scientific">Actinomadura barringtoniae</name>
    <dbReference type="NCBI Taxonomy" id="1427535"/>
    <lineage>
        <taxon>Bacteria</taxon>
        <taxon>Bacillati</taxon>
        <taxon>Actinomycetota</taxon>
        <taxon>Actinomycetes</taxon>
        <taxon>Streptosporangiales</taxon>
        <taxon>Thermomonosporaceae</taxon>
        <taxon>Actinomadura</taxon>
    </lineage>
</organism>
<keyword evidence="2" id="KW-1185">Reference proteome</keyword>
<evidence type="ECO:0000313" key="1">
    <source>
        <dbReference type="EMBL" id="MBO2451194.1"/>
    </source>
</evidence>
<gene>
    <name evidence="1" type="ORF">J4573_29160</name>
</gene>
<dbReference type="AlphaFoldDB" id="A0A939T6S4"/>